<evidence type="ECO:0000256" key="2">
    <source>
        <dbReference type="ARBA" id="ARBA00022801"/>
    </source>
</evidence>
<dbReference type="OrthoDB" id="177947at2"/>
<evidence type="ECO:0000256" key="4">
    <source>
        <dbReference type="RuleBase" id="RU361187"/>
    </source>
</evidence>
<evidence type="ECO:0000313" key="5">
    <source>
        <dbReference type="EMBL" id="GEC72753.1"/>
    </source>
</evidence>
<dbReference type="InterPro" id="IPR023296">
    <property type="entry name" value="Glyco_hydro_beta-prop_sf"/>
</dbReference>
<dbReference type="PANTHER" id="PTHR42812">
    <property type="entry name" value="BETA-XYLOSIDASE"/>
    <property type="match status" value="1"/>
</dbReference>
<dbReference type="Proteomes" id="UP000316775">
    <property type="component" value="Unassembled WGS sequence"/>
</dbReference>
<keyword evidence="3 4" id="KW-0326">Glycosidase</keyword>
<reference evidence="5 6" key="1">
    <citation type="submission" date="2019-06" db="EMBL/GenBank/DDBJ databases">
        <title>Whole genome shotgun sequence of Flavobacterium flevense NBRC 14960.</title>
        <authorList>
            <person name="Hosoyama A."/>
            <person name="Uohara A."/>
            <person name="Ohji S."/>
            <person name="Ichikawa N."/>
        </authorList>
    </citation>
    <scope>NUCLEOTIDE SEQUENCE [LARGE SCALE GENOMIC DNA]</scope>
    <source>
        <strain evidence="5 6">NBRC 14960</strain>
    </source>
</reference>
<sequence length="373" mass="42946">MKRIILIVLGVVCLNVYSQDKQTYSNPIAPIGVRSLTVPNVVKPILDTWIRDPYVMLGHDNWYYLVATTATPGRKFTTQIHCWDYNDGMYMWRSKDLKKWKSMGLIWSYEKDATWQKKGKPVKAGATSVNGDPLEFMYRAVWAPELHYVKSQKNWFITTCQNGGAGSFILKSTSGKAEGPYINIEGNEKGPIFKNIDLSLFEDDNGEVYAVGHNHFIAKMKADMSDLAEPWRKLIETPYHPDPYIEGVYIEKKDNKYHLLQTVWSVKQADGNYTYIRSDDVKNDSLHSYDVVIATADTIYGPYSERYPAIIEGGHNNIFKDKNGEWWSTTFFNPKGEMGKKYDTTCRFGLVAVKWENGKLKPDLERNEDFYKK</sequence>
<keyword evidence="2 4" id="KW-0378">Hydrolase</keyword>
<dbReference type="Gene3D" id="2.115.10.20">
    <property type="entry name" value="Glycosyl hydrolase domain, family 43"/>
    <property type="match status" value="1"/>
</dbReference>
<keyword evidence="6" id="KW-1185">Reference proteome</keyword>
<dbReference type="CDD" id="cd08986">
    <property type="entry name" value="GH43-like"/>
    <property type="match status" value="1"/>
</dbReference>
<dbReference type="GO" id="GO:0004553">
    <property type="term" value="F:hydrolase activity, hydrolyzing O-glycosyl compounds"/>
    <property type="evidence" value="ECO:0007669"/>
    <property type="project" value="InterPro"/>
</dbReference>
<dbReference type="Pfam" id="PF04616">
    <property type="entry name" value="Glyco_hydro_43"/>
    <property type="match status" value="1"/>
</dbReference>
<dbReference type="EMBL" id="BJNP01000025">
    <property type="protein sequence ID" value="GEC72753.1"/>
    <property type="molecule type" value="Genomic_DNA"/>
</dbReference>
<proteinExistence type="inferred from homology"/>
<dbReference type="STRING" id="983.SAMN05443543_1155"/>
<dbReference type="RefSeq" id="WP_073247177.1">
    <property type="nucleotide sequence ID" value="NZ_BJNP01000025.1"/>
</dbReference>
<gene>
    <name evidence="5" type="ORF">FFL01_22920</name>
</gene>
<comment type="caution">
    <text evidence="5">The sequence shown here is derived from an EMBL/GenBank/DDBJ whole genome shotgun (WGS) entry which is preliminary data.</text>
</comment>
<evidence type="ECO:0000256" key="1">
    <source>
        <dbReference type="ARBA" id="ARBA00009865"/>
    </source>
</evidence>
<comment type="similarity">
    <text evidence="1 4">Belongs to the glycosyl hydrolase 43 family.</text>
</comment>
<dbReference type="InterPro" id="IPR051795">
    <property type="entry name" value="Glycosyl_Hydrlase_43"/>
</dbReference>
<name>A0A4Y4B254_9FLAO</name>
<dbReference type="AlphaFoldDB" id="A0A4Y4B254"/>
<dbReference type="PANTHER" id="PTHR42812:SF14">
    <property type="entry name" value="SECRETED PROTEIN"/>
    <property type="match status" value="1"/>
</dbReference>
<organism evidence="5 6">
    <name type="scientific">Flavobacterium flevense</name>
    <dbReference type="NCBI Taxonomy" id="983"/>
    <lineage>
        <taxon>Bacteria</taxon>
        <taxon>Pseudomonadati</taxon>
        <taxon>Bacteroidota</taxon>
        <taxon>Flavobacteriia</taxon>
        <taxon>Flavobacteriales</taxon>
        <taxon>Flavobacteriaceae</taxon>
        <taxon>Flavobacterium</taxon>
    </lineage>
</organism>
<dbReference type="InterPro" id="IPR006710">
    <property type="entry name" value="Glyco_hydro_43"/>
</dbReference>
<evidence type="ECO:0000256" key="3">
    <source>
        <dbReference type="ARBA" id="ARBA00023295"/>
    </source>
</evidence>
<protein>
    <submittedName>
        <fullName evidence="5">Glycosyl hydrolase family 43</fullName>
    </submittedName>
</protein>
<dbReference type="SUPFAM" id="SSF75005">
    <property type="entry name" value="Arabinanase/levansucrase/invertase"/>
    <property type="match status" value="1"/>
</dbReference>
<accession>A0A4Y4B254</accession>
<dbReference type="GO" id="GO:0005975">
    <property type="term" value="P:carbohydrate metabolic process"/>
    <property type="evidence" value="ECO:0007669"/>
    <property type="project" value="InterPro"/>
</dbReference>
<evidence type="ECO:0000313" key="6">
    <source>
        <dbReference type="Proteomes" id="UP000316775"/>
    </source>
</evidence>